<feature type="signal peptide" evidence="1">
    <location>
        <begin position="1"/>
        <end position="20"/>
    </location>
</feature>
<evidence type="ECO:0000313" key="3">
    <source>
        <dbReference type="Proteomes" id="UP001176961"/>
    </source>
</evidence>
<reference evidence="2" key="1">
    <citation type="submission" date="2023-07" db="EMBL/GenBank/DDBJ databases">
        <authorList>
            <consortium name="CYATHOMIX"/>
        </authorList>
    </citation>
    <scope>NUCLEOTIDE SEQUENCE</scope>
    <source>
        <strain evidence="2">N/A</strain>
    </source>
</reference>
<evidence type="ECO:0000256" key="1">
    <source>
        <dbReference type="SAM" id="SignalP"/>
    </source>
</evidence>
<proteinExistence type="predicted"/>
<feature type="chain" id="PRO_5041427348" evidence="1">
    <location>
        <begin position="21"/>
        <end position="151"/>
    </location>
</feature>
<name>A0AA36GIJ1_CYLNA</name>
<dbReference type="EMBL" id="CATQJL010000001">
    <property type="protein sequence ID" value="CAJ0590001.1"/>
    <property type="molecule type" value="Genomic_DNA"/>
</dbReference>
<dbReference type="Proteomes" id="UP001176961">
    <property type="component" value="Unassembled WGS sequence"/>
</dbReference>
<keyword evidence="3" id="KW-1185">Reference proteome</keyword>
<sequence length="151" mass="18035">MMTPPWSLVCLAVTLTAVSSQFLADGGENEKRNEFSRDIMHFGKRAAPRVARFDSSNPGFEREMMSFGKRVPSGFERDMMSFGKRAPWFGWGGRDYFRRQWRYPSVRTQTFEREFLPFGKREFNDFNRDMMSFGKREDFDRNFMSFGRRRR</sequence>
<dbReference type="AlphaFoldDB" id="A0AA36GIJ1"/>
<evidence type="ECO:0000313" key="2">
    <source>
        <dbReference type="EMBL" id="CAJ0590001.1"/>
    </source>
</evidence>
<comment type="caution">
    <text evidence="2">The sequence shown here is derived from an EMBL/GenBank/DDBJ whole genome shotgun (WGS) entry which is preliminary data.</text>
</comment>
<gene>
    <name evidence="2" type="ORF">CYNAS_LOCUS1984</name>
</gene>
<keyword evidence="1" id="KW-0732">Signal</keyword>
<organism evidence="2 3">
    <name type="scientific">Cylicocyclus nassatus</name>
    <name type="common">Nematode worm</name>
    <dbReference type="NCBI Taxonomy" id="53992"/>
    <lineage>
        <taxon>Eukaryota</taxon>
        <taxon>Metazoa</taxon>
        <taxon>Ecdysozoa</taxon>
        <taxon>Nematoda</taxon>
        <taxon>Chromadorea</taxon>
        <taxon>Rhabditida</taxon>
        <taxon>Rhabditina</taxon>
        <taxon>Rhabditomorpha</taxon>
        <taxon>Strongyloidea</taxon>
        <taxon>Strongylidae</taxon>
        <taxon>Cylicocyclus</taxon>
    </lineage>
</organism>
<protein>
    <submittedName>
        <fullName evidence="2">Uncharacterized protein</fullName>
    </submittedName>
</protein>
<accession>A0AA36GIJ1</accession>